<proteinExistence type="predicted"/>
<dbReference type="AlphaFoldDB" id="A0A975BSK6"/>
<evidence type="ECO:0000313" key="2">
    <source>
        <dbReference type="Proteomes" id="UP000663722"/>
    </source>
</evidence>
<keyword evidence="2" id="KW-1185">Reference proteome</keyword>
<accession>A0A975BSK6</accession>
<reference evidence="1" key="1">
    <citation type="journal article" date="2021" name="Microb. Physiol.">
        <title>Proteogenomic Insights into the Physiology of Marine, Sulfate-Reducing, Filamentous Desulfonema limicola and Desulfonema magnum.</title>
        <authorList>
            <person name="Schnaars V."/>
            <person name="Wohlbrand L."/>
            <person name="Scheve S."/>
            <person name="Hinrichs C."/>
            <person name="Reinhardt R."/>
            <person name="Rabus R."/>
        </authorList>
    </citation>
    <scope>NUCLEOTIDE SEQUENCE</scope>
    <source>
        <strain evidence="1">4be13</strain>
    </source>
</reference>
<name>A0A975BSK6_9BACT</name>
<gene>
    <name evidence="1" type="ORF">dnm_071050</name>
</gene>
<protein>
    <submittedName>
        <fullName evidence="1">Uncharacterized protein</fullName>
    </submittedName>
</protein>
<dbReference type="KEGG" id="dmm:dnm_071050"/>
<dbReference type="Proteomes" id="UP000663722">
    <property type="component" value="Chromosome"/>
</dbReference>
<sequence>MFIPDLAGEIPLKRTGLNITLILSQKGVITQRSNFLRLTL</sequence>
<dbReference type="EMBL" id="CP061800">
    <property type="protein sequence ID" value="QTA91039.1"/>
    <property type="molecule type" value="Genomic_DNA"/>
</dbReference>
<organism evidence="1 2">
    <name type="scientific">Desulfonema magnum</name>
    <dbReference type="NCBI Taxonomy" id="45655"/>
    <lineage>
        <taxon>Bacteria</taxon>
        <taxon>Pseudomonadati</taxon>
        <taxon>Thermodesulfobacteriota</taxon>
        <taxon>Desulfobacteria</taxon>
        <taxon>Desulfobacterales</taxon>
        <taxon>Desulfococcaceae</taxon>
        <taxon>Desulfonema</taxon>
    </lineage>
</organism>
<evidence type="ECO:0000313" key="1">
    <source>
        <dbReference type="EMBL" id="QTA91039.1"/>
    </source>
</evidence>